<feature type="region of interest" description="Disordered" evidence="1">
    <location>
        <begin position="34"/>
        <end position="76"/>
    </location>
</feature>
<gene>
    <name evidence="2" type="ORF">K435DRAFT_853476</name>
</gene>
<reference evidence="2 3" key="1">
    <citation type="journal article" date="2019" name="Nat. Ecol. Evol.">
        <title>Megaphylogeny resolves global patterns of mushroom evolution.</title>
        <authorList>
            <person name="Varga T."/>
            <person name="Krizsan K."/>
            <person name="Foldi C."/>
            <person name="Dima B."/>
            <person name="Sanchez-Garcia M."/>
            <person name="Sanchez-Ramirez S."/>
            <person name="Szollosi G.J."/>
            <person name="Szarkandi J.G."/>
            <person name="Papp V."/>
            <person name="Albert L."/>
            <person name="Andreopoulos W."/>
            <person name="Angelini C."/>
            <person name="Antonin V."/>
            <person name="Barry K.W."/>
            <person name="Bougher N.L."/>
            <person name="Buchanan P."/>
            <person name="Buyck B."/>
            <person name="Bense V."/>
            <person name="Catcheside P."/>
            <person name="Chovatia M."/>
            <person name="Cooper J."/>
            <person name="Damon W."/>
            <person name="Desjardin D."/>
            <person name="Finy P."/>
            <person name="Geml J."/>
            <person name="Haridas S."/>
            <person name="Hughes K."/>
            <person name="Justo A."/>
            <person name="Karasinski D."/>
            <person name="Kautmanova I."/>
            <person name="Kiss B."/>
            <person name="Kocsube S."/>
            <person name="Kotiranta H."/>
            <person name="LaButti K.M."/>
            <person name="Lechner B.E."/>
            <person name="Liimatainen K."/>
            <person name="Lipzen A."/>
            <person name="Lukacs Z."/>
            <person name="Mihaltcheva S."/>
            <person name="Morgado L.N."/>
            <person name="Niskanen T."/>
            <person name="Noordeloos M.E."/>
            <person name="Ohm R.A."/>
            <person name="Ortiz-Santana B."/>
            <person name="Ovrebo C."/>
            <person name="Racz N."/>
            <person name="Riley R."/>
            <person name="Savchenko A."/>
            <person name="Shiryaev A."/>
            <person name="Soop K."/>
            <person name="Spirin V."/>
            <person name="Szebenyi C."/>
            <person name="Tomsovsky M."/>
            <person name="Tulloss R.E."/>
            <person name="Uehling J."/>
            <person name="Grigoriev I.V."/>
            <person name="Vagvolgyi C."/>
            <person name="Papp T."/>
            <person name="Martin F.M."/>
            <person name="Miettinen O."/>
            <person name="Hibbett D.S."/>
            <person name="Nagy L.G."/>
        </authorList>
    </citation>
    <scope>NUCLEOTIDE SEQUENCE [LARGE SCALE GENOMIC DNA]</scope>
    <source>
        <strain evidence="2 3">CBS 962.96</strain>
    </source>
</reference>
<feature type="compositionally biased region" description="Polar residues" evidence="1">
    <location>
        <begin position="66"/>
        <end position="76"/>
    </location>
</feature>
<dbReference type="EMBL" id="ML179085">
    <property type="protein sequence ID" value="THV01779.1"/>
    <property type="molecule type" value="Genomic_DNA"/>
</dbReference>
<proteinExistence type="predicted"/>
<keyword evidence="3" id="KW-1185">Reference proteome</keyword>
<sequence length="76" mass="8666">MHSRKLHGGKSYSDIQPLHLDPSIQLAPLVERAFEHENDDDDEGQERCKIPTPTPPTTHGKRKSHQMQTYFLKSTG</sequence>
<dbReference type="AlphaFoldDB" id="A0A4S8MHJ8"/>
<protein>
    <submittedName>
        <fullName evidence="2">Uncharacterized protein</fullName>
    </submittedName>
</protein>
<accession>A0A4S8MHJ8</accession>
<name>A0A4S8MHJ8_DENBC</name>
<evidence type="ECO:0000313" key="2">
    <source>
        <dbReference type="EMBL" id="THV01779.1"/>
    </source>
</evidence>
<evidence type="ECO:0000313" key="3">
    <source>
        <dbReference type="Proteomes" id="UP000297245"/>
    </source>
</evidence>
<organism evidence="2 3">
    <name type="scientific">Dendrothele bispora (strain CBS 962.96)</name>
    <dbReference type="NCBI Taxonomy" id="1314807"/>
    <lineage>
        <taxon>Eukaryota</taxon>
        <taxon>Fungi</taxon>
        <taxon>Dikarya</taxon>
        <taxon>Basidiomycota</taxon>
        <taxon>Agaricomycotina</taxon>
        <taxon>Agaricomycetes</taxon>
        <taxon>Agaricomycetidae</taxon>
        <taxon>Agaricales</taxon>
        <taxon>Agaricales incertae sedis</taxon>
        <taxon>Dendrothele</taxon>
    </lineage>
</organism>
<evidence type="ECO:0000256" key="1">
    <source>
        <dbReference type="SAM" id="MobiDB-lite"/>
    </source>
</evidence>
<dbReference type="Proteomes" id="UP000297245">
    <property type="component" value="Unassembled WGS sequence"/>
</dbReference>